<name>A0ABU2WPS1_9GAMM</name>
<comment type="caution">
    <text evidence="1">The sequence shown here is derived from an EMBL/GenBank/DDBJ whole genome shotgun (WGS) entry which is preliminary data.</text>
</comment>
<keyword evidence="2" id="KW-1185">Reference proteome</keyword>
<evidence type="ECO:0000313" key="2">
    <source>
        <dbReference type="Proteomes" id="UP001254608"/>
    </source>
</evidence>
<evidence type="ECO:0000313" key="1">
    <source>
        <dbReference type="EMBL" id="MDT0499224.1"/>
    </source>
</evidence>
<accession>A0ABU2WPS1</accession>
<sequence>MSGVRLAIAQPGFDVGDAFAGFDGGGTGHGADNGLAAGPFARGRLGGHGQDSGLFVVILVQTGVDRVVIPGGKQGGLGYGDIGRRFKNDTERLEKLFELYTKMTASTALTKGKKRRAGVKA</sequence>
<dbReference type="Proteomes" id="UP001254608">
    <property type="component" value="Unassembled WGS sequence"/>
</dbReference>
<gene>
    <name evidence="1" type="ORF">RM530_17915</name>
</gene>
<organism evidence="1 2">
    <name type="scientific">Banduia mediterranea</name>
    <dbReference type="NCBI Taxonomy" id="3075609"/>
    <lineage>
        <taxon>Bacteria</taxon>
        <taxon>Pseudomonadati</taxon>
        <taxon>Pseudomonadota</taxon>
        <taxon>Gammaproteobacteria</taxon>
        <taxon>Nevskiales</taxon>
        <taxon>Algiphilaceae</taxon>
        <taxon>Banduia</taxon>
    </lineage>
</organism>
<dbReference type="RefSeq" id="WP_311366634.1">
    <property type="nucleotide sequence ID" value="NZ_JAVRIC010000041.1"/>
</dbReference>
<protein>
    <submittedName>
        <fullName evidence="1">Uncharacterized protein</fullName>
    </submittedName>
</protein>
<proteinExistence type="predicted"/>
<reference evidence="1 2" key="1">
    <citation type="submission" date="2023-09" db="EMBL/GenBank/DDBJ databases">
        <authorList>
            <person name="Rey-Velasco X."/>
        </authorList>
    </citation>
    <scope>NUCLEOTIDE SEQUENCE [LARGE SCALE GENOMIC DNA]</scope>
    <source>
        <strain evidence="1 2">W345</strain>
    </source>
</reference>
<dbReference type="EMBL" id="JAVRIC010000041">
    <property type="protein sequence ID" value="MDT0499224.1"/>
    <property type="molecule type" value="Genomic_DNA"/>
</dbReference>